<gene>
    <name evidence="2" type="ORF">CEJ86_25900</name>
</gene>
<dbReference type="RefSeq" id="WP_100674008.1">
    <property type="nucleotide sequence ID" value="NZ_NJGD01000016.1"/>
</dbReference>
<dbReference type="Proteomes" id="UP000231987">
    <property type="component" value="Unassembled WGS sequence"/>
</dbReference>
<accession>A0A2J0YW98</accession>
<dbReference type="PANTHER" id="PTHR48079:SF6">
    <property type="entry name" value="NAD(P)-BINDING DOMAIN-CONTAINING PROTEIN-RELATED"/>
    <property type="match status" value="1"/>
</dbReference>
<dbReference type="InterPro" id="IPR016040">
    <property type="entry name" value="NAD(P)-bd_dom"/>
</dbReference>
<dbReference type="Pfam" id="PF13460">
    <property type="entry name" value="NAD_binding_10"/>
    <property type="match status" value="1"/>
</dbReference>
<dbReference type="EMBL" id="NJGD01000016">
    <property type="protein sequence ID" value="PJR12195.1"/>
    <property type="molecule type" value="Genomic_DNA"/>
</dbReference>
<evidence type="ECO:0000259" key="1">
    <source>
        <dbReference type="Pfam" id="PF13460"/>
    </source>
</evidence>
<organism evidence="2 3">
    <name type="scientific">Rhizobium meliloti</name>
    <name type="common">Ensifer meliloti</name>
    <name type="synonym">Sinorhizobium meliloti</name>
    <dbReference type="NCBI Taxonomy" id="382"/>
    <lineage>
        <taxon>Bacteria</taxon>
        <taxon>Pseudomonadati</taxon>
        <taxon>Pseudomonadota</taxon>
        <taxon>Alphaproteobacteria</taxon>
        <taxon>Hyphomicrobiales</taxon>
        <taxon>Rhizobiaceae</taxon>
        <taxon>Sinorhizobium/Ensifer group</taxon>
        <taxon>Sinorhizobium</taxon>
    </lineage>
</organism>
<dbReference type="InterPro" id="IPR036291">
    <property type="entry name" value="NAD(P)-bd_dom_sf"/>
</dbReference>
<dbReference type="Gene3D" id="3.40.50.720">
    <property type="entry name" value="NAD(P)-binding Rossmann-like Domain"/>
    <property type="match status" value="1"/>
</dbReference>
<dbReference type="PANTHER" id="PTHR48079">
    <property type="entry name" value="PROTEIN YEEZ"/>
    <property type="match status" value="1"/>
</dbReference>
<name>A0A2J0YW98_RHIML</name>
<sequence length="346" mass="37629">MSATKEKTGTVLVLGATGGIGGAVAQNLNARGWKVRALHRNAAKVSAEVPALEWVQGDAMNAADVRAAAEGVGFIVHAVNPPGYRYWERLVLPMLDNTIGAAGQVAARIVLPGTMYNFGPDAFPVLREDSPQRPLTKKGTIRKEMEARLKAASEEGTGVIILRAGDFFGPNAGNNWFSQGLVKPGKPLTTVTYPGAKGVGHQWAYLPDMAETMARLIERAETLPPFAVFHMRGHFDDEGTGMIAAIRRAADRPHLRVRTFPWWLVTLASPFVPFFREVKEMRYLWRKPLEMRNDRLVALLGEEPHTPIDQAVATTLASLNCLRSETSNNFPAGHSGNALGRASVSS</sequence>
<proteinExistence type="predicted"/>
<dbReference type="GO" id="GO:0004029">
    <property type="term" value="F:aldehyde dehydrogenase (NAD+) activity"/>
    <property type="evidence" value="ECO:0007669"/>
    <property type="project" value="TreeGrafter"/>
</dbReference>
<reference evidence="2 3" key="1">
    <citation type="submission" date="2017-06" db="EMBL/GenBank/DDBJ databases">
        <title>Ensifer strains isolated from leguminous trees and herbs display diverse denitrification phenotypes with some acting as strong N2O sinks.</title>
        <authorList>
            <person name="Woliy K."/>
            <person name="Mania D."/>
            <person name="Bakken L.R."/>
            <person name="Frostegard A."/>
        </authorList>
    </citation>
    <scope>NUCLEOTIDE SEQUENCE [LARGE SCALE GENOMIC DNA]</scope>
    <source>
        <strain evidence="2 3">AC50a</strain>
    </source>
</reference>
<evidence type="ECO:0000313" key="2">
    <source>
        <dbReference type="EMBL" id="PJR12195.1"/>
    </source>
</evidence>
<protein>
    <recommendedName>
        <fullName evidence="1">NAD(P)-binding domain-containing protein</fullName>
    </recommendedName>
</protein>
<dbReference type="SUPFAM" id="SSF51735">
    <property type="entry name" value="NAD(P)-binding Rossmann-fold domains"/>
    <property type="match status" value="1"/>
</dbReference>
<dbReference type="InterPro" id="IPR051783">
    <property type="entry name" value="NAD(P)-dependent_oxidoreduct"/>
</dbReference>
<evidence type="ECO:0000313" key="3">
    <source>
        <dbReference type="Proteomes" id="UP000231987"/>
    </source>
</evidence>
<dbReference type="GO" id="GO:0005737">
    <property type="term" value="C:cytoplasm"/>
    <property type="evidence" value="ECO:0007669"/>
    <property type="project" value="TreeGrafter"/>
</dbReference>
<dbReference type="AlphaFoldDB" id="A0A2J0YW98"/>
<comment type="caution">
    <text evidence="2">The sequence shown here is derived from an EMBL/GenBank/DDBJ whole genome shotgun (WGS) entry which is preliminary data.</text>
</comment>
<feature type="domain" description="NAD(P)-binding" evidence="1">
    <location>
        <begin position="15"/>
        <end position="112"/>
    </location>
</feature>